<evidence type="ECO:0000259" key="2">
    <source>
        <dbReference type="PROSITE" id="PS50181"/>
    </source>
</evidence>
<dbReference type="InterPro" id="IPR001810">
    <property type="entry name" value="F-box_dom"/>
</dbReference>
<feature type="region of interest" description="Disordered" evidence="1">
    <location>
        <begin position="42"/>
        <end position="61"/>
    </location>
</feature>
<dbReference type="PROSITE" id="PS50181">
    <property type="entry name" value="FBOX"/>
    <property type="match status" value="1"/>
</dbReference>
<reference evidence="3" key="1">
    <citation type="submission" date="2022-11" db="EMBL/GenBank/DDBJ databases">
        <title>Genome Sequence of Cubamyces cubensis.</title>
        <authorList>
            <person name="Buettner E."/>
        </authorList>
    </citation>
    <scope>NUCLEOTIDE SEQUENCE</scope>
    <source>
        <strain evidence="3">MPL-01</strain>
    </source>
</reference>
<gene>
    <name evidence="3" type="ORF">ONZ51_g1308</name>
</gene>
<evidence type="ECO:0000313" key="4">
    <source>
        <dbReference type="Proteomes" id="UP001215151"/>
    </source>
</evidence>
<organism evidence="3 4">
    <name type="scientific">Trametes cubensis</name>
    <dbReference type="NCBI Taxonomy" id="1111947"/>
    <lineage>
        <taxon>Eukaryota</taxon>
        <taxon>Fungi</taxon>
        <taxon>Dikarya</taxon>
        <taxon>Basidiomycota</taxon>
        <taxon>Agaricomycotina</taxon>
        <taxon>Agaricomycetes</taxon>
        <taxon>Polyporales</taxon>
        <taxon>Polyporaceae</taxon>
        <taxon>Trametes</taxon>
    </lineage>
</organism>
<sequence length="716" mass="81876">MPPRKKQKVEHSTASAPVVATGSLPPPSWRTTRAMAKAVLAPTSESQPVSIPAASRARKDGATRVVGKPRKGHLDTLPEIAVEIQLEIYSYLDLRDLHHLSRTCKRFREFFLGQKTVTKEKLWEQARANTDDFPERPPFLSEPAFVHLLITPNCHRCGCSNVHNVIWAWFTRHCAKCLREVTLNLNEAENYIRSRNDRNTSIFLYTRHGPFRLLAIVNPSENPSYRESTKYNRIHQDHVEDLAVEWRNASSGSNPSLALGDIARKIEQTRHDEIAEREAYADLCKKWLDEQEHKRQAALDAAREARFHEIVRRLKEGGWEKEIAFMGQKGLEEMAAFTVVRQTAKLTPKVWQDVYTRLEGHLNDVRKERLTAERRELLESRFQMLERAIRKHYVSLPRTASMEGRPRALDFIFVKECRSLLEADNQRTITRNDFSAILPAVATRWEAEIKEKLMTIIKDALPGPVSDDVDVFSLAAAVFGCTCLGHDAYVSIKPGIQEPAPPRFPIVLRHDCLRNLAYDRISSVEDTFYTRLFMKLFTEYDVQPLHVEHLSGTPDVVAQVCNILKTLGMDPLKTTVDDVKTCGARLKCLSCLASYGTYAFTVETAINHACAYAYRSAKHDKWAVLDEEELAIAHRLEAKAHDVNFTSKTARQNIMWSCALCSHFDGYWWTMQEHFKTIHPDEDAEACLQNGTIFRHPYKTREAQLTPPVQIRAVVR</sequence>
<accession>A0AAD7U409</accession>
<dbReference type="InterPro" id="IPR036047">
    <property type="entry name" value="F-box-like_dom_sf"/>
</dbReference>
<dbReference type="AlphaFoldDB" id="A0AAD7U409"/>
<dbReference type="Pfam" id="PF12937">
    <property type="entry name" value="F-box-like"/>
    <property type="match status" value="1"/>
</dbReference>
<comment type="caution">
    <text evidence="3">The sequence shown here is derived from an EMBL/GenBank/DDBJ whole genome shotgun (WGS) entry which is preliminary data.</text>
</comment>
<evidence type="ECO:0000313" key="3">
    <source>
        <dbReference type="EMBL" id="KAJ8496056.1"/>
    </source>
</evidence>
<proteinExistence type="predicted"/>
<evidence type="ECO:0000256" key="1">
    <source>
        <dbReference type="SAM" id="MobiDB-lite"/>
    </source>
</evidence>
<feature type="domain" description="F-box" evidence="2">
    <location>
        <begin position="74"/>
        <end position="126"/>
    </location>
</feature>
<protein>
    <recommendedName>
        <fullName evidence="2">F-box domain-containing protein</fullName>
    </recommendedName>
</protein>
<dbReference type="Gene3D" id="1.20.1280.50">
    <property type="match status" value="1"/>
</dbReference>
<dbReference type="Proteomes" id="UP001215151">
    <property type="component" value="Unassembled WGS sequence"/>
</dbReference>
<keyword evidence="4" id="KW-1185">Reference proteome</keyword>
<name>A0AAD7U409_9APHY</name>
<dbReference type="SUPFAM" id="SSF81383">
    <property type="entry name" value="F-box domain"/>
    <property type="match status" value="1"/>
</dbReference>
<dbReference type="EMBL" id="JAPEVG010000018">
    <property type="protein sequence ID" value="KAJ8496056.1"/>
    <property type="molecule type" value="Genomic_DNA"/>
</dbReference>
<feature type="region of interest" description="Disordered" evidence="1">
    <location>
        <begin position="1"/>
        <end position="27"/>
    </location>
</feature>
<dbReference type="CDD" id="cd09917">
    <property type="entry name" value="F-box_SF"/>
    <property type="match status" value="1"/>
</dbReference>